<dbReference type="InterPro" id="IPR034804">
    <property type="entry name" value="SQR/QFR_C/D"/>
</dbReference>
<comment type="caution">
    <text evidence="12">Lacks conserved residue(s) required for the propagation of feature annotation.</text>
</comment>
<dbReference type="EMBL" id="CAJNOT010000191">
    <property type="protein sequence ID" value="CAF0886802.1"/>
    <property type="molecule type" value="Genomic_DNA"/>
</dbReference>
<dbReference type="InterPro" id="IPR007992">
    <property type="entry name" value="CybS"/>
</dbReference>
<keyword evidence="5 12" id="KW-0999">Mitochondrion inner membrane</keyword>
<dbReference type="EMBL" id="CAJOBD010000595">
    <property type="protein sequence ID" value="CAF3693898.1"/>
    <property type="molecule type" value="Genomic_DNA"/>
</dbReference>
<keyword evidence="12" id="KW-0249">Electron transport</keyword>
<evidence type="ECO:0000256" key="9">
    <source>
        <dbReference type="ARBA" id="ARBA00023136"/>
    </source>
</evidence>
<evidence type="ECO:0000313" key="14">
    <source>
        <dbReference type="EMBL" id="CAF3693898.1"/>
    </source>
</evidence>
<comment type="subcellular location">
    <subcellularLocation>
        <location evidence="1 12">Mitochondrion inner membrane</location>
        <topology evidence="1 12">Multi-pass membrane protein</topology>
    </subcellularLocation>
</comment>
<dbReference type="Gene3D" id="1.20.1300.10">
    <property type="entry name" value="Fumarate reductase/succinate dehydrogenase, transmembrane subunit"/>
    <property type="match status" value="1"/>
</dbReference>
<evidence type="ECO:0000256" key="1">
    <source>
        <dbReference type="ARBA" id="ARBA00004448"/>
    </source>
</evidence>
<evidence type="ECO:0000256" key="3">
    <source>
        <dbReference type="ARBA" id="ARBA00022448"/>
    </source>
</evidence>
<keyword evidence="11" id="KW-0408">Iron</keyword>
<dbReference type="GO" id="GO:0006121">
    <property type="term" value="P:mitochondrial electron transport, succinate to ubiquinone"/>
    <property type="evidence" value="ECO:0007669"/>
    <property type="project" value="TreeGrafter"/>
</dbReference>
<sequence>MSFALMRGFRPLSRIVHPSLVNSYFLSGPSLKSTIPIANGTAIQPVFSPQNPTANMAVFTTSDHWKIERVVAVAMLAIIPGSFVYDSALMNYLLAATMAIHAHWGMEAVLIDYCPRKALPFANLVRYAMTAIAFGGLCYFNYNDMGLTKALKALWALH</sequence>
<comment type="similarity">
    <text evidence="2 12">Belongs to the CybS family.</text>
</comment>
<dbReference type="PANTHER" id="PTHR13337:SF2">
    <property type="entry name" value="SUCCINATE DEHYDROGENASE [UBIQUINONE] CYTOCHROME B SMALL SUBUNIT, MITOCHONDRIAL"/>
    <property type="match status" value="1"/>
</dbReference>
<evidence type="ECO:0000256" key="11">
    <source>
        <dbReference type="PIRSR" id="PIRSR607992-2"/>
    </source>
</evidence>
<accession>A0A813YMF3</accession>
<gene>
    <name evidence="14" type="ORF">JBS370_LOCUS9042</name>
    <name evidence="13" type="ORF">ZHD862_LOCUS6676</name>
</gene>
<keyword evidence="12" id="KW-0349">Heme</keyword>
<keyword evidence="6 12" id="KW-0809">Transit peptide</keyword>
<dbReference type="Proteomes" id="UP000663836">
    <property type="component" value="Unassembled WGS sequence"/>
</dbReference>
<keyword evidence="8 12" id="KW-0496">Mitochondrion</keyword>
<evidence type="ECO:0000256" key="4">
    <source>
        <dbReference type="ARBA" id="ARBA00022692"/>
    </source>
</evidence>
<feature type="binding site" description="axial binding residue" evidence="11">
    <location>
        <position position="101"/>
    </location>
    <ligand>
        <name>heme b</name>
        <dbReference type="ChEBI" id="CHEBI:60344"/>
        <note>ligand shared with SDHC</note>
    </ligand>
    <ligandPart>
        <name>Fe</name>
        <dbReference type="ChEBI" id="CHEBI:18248"/>
    </ligandPart>
</feature>
<dbReference type="GO" id="GO:0005743">
    <property type="term" value="C:mitochondrial inner membrane"/>
    <property type="evidence" value="ECO:0007669"/>
    <property type="project" value="UniProtKB-SubCell"/>
</dbReference>
<comment type="caution">
    <text evidence="13">The sequence shown here is derived from an EMBL/GenBank/DDBJ whole genome shotgun (WGS) entry which is preliminary data.</text>
</comment>
<evidence type="ECO:0000256" key="5">
    <source>
        <dbReference type="ARBA" id="ARBA00022792"/>
    </source>
</evidence>
<evidence type="ECO:0000256" key="2">
    <source>
        <dbReference type="ARBA" id="ARBA00007294"/>
    </source>
</evidence>
<keyword evidence="4 12" id="KW-0812">Transmembrane</keyword>
<evidence type="ECO:0000256" key="8">
    <source>
        <dbReference type="ARBA" id="ARBA00023128"/>
    </source>
</evidence>
<evidence type="ECO:0000256" key="7">
    <source>
        <dbReference type="ARBA" id="ARBA00022989"/>
    </source>
</evidence>
<dbReference type="Proteomes" id="UP000663864">
    <property type="component" value="Unassembled WGS sequence"/>
</dbReference>
<name>A0A813YMF3_9BILA</name>
<dbReference type="Pfam" id="PF05328">
    <property type="entry name" value="CybS"/>
    <property type="match status" value="1"/>
</dbReference>
<evidence type="ECO:0000313" key="15">
    <source>
        <dbReference type="Proteomes" id="UP000663864"/>
    </source>
</evidence>
<proteinExistence type="inferred from homology"/>
<feature type="transmembrane region" description="Helical" evidence="12">
    <location>
        <begin position="124"/>
        <end position="142"/>
    </location>
</feature>
<dbReference type="GO" id="GO:0046872">
    <property type="term" value="F:metal ion binding"/>
    <property type="evidence" value="ECO:0007669"/>
    <property type="project" value="UniProtKB-KW"/>
</dbReference>
<keyword evidence="7 12" id="KW-1133">Transmembrane helix</keyword>
<keyword evidence="11 12" id="KW-0479">Metal-binding</keyword>
<evidence type="ECO:0000256" key="10">
    <source>
        <dbReference type="PIRSR" id="PIRSR607992-1"/>
    </source>
</evidence>
<feature type="binding site" evidence="10">
    <location>
        <position position="113"/>
    </location>
    <ligand>
        <name>a ubiquinone</name>
        <dbReference type="ChEBI" id="CHEBI:16389"/>
        <note>ligand shared with IP/SDHB</note>
    </ligand>
</feature>
<dbReference type="GO" id="GO:0020037">
    <property type="term" value="F:heme binding"/>
    <property type="evidence" value="ECO:0007669"/>
    <property type="project" value="TreeGrafter"/>
</dbReference>
<comment type="function">
    <text evidence="12">Membrane-anchoring subunit of succinate dehydrogenase (SDH) that is involved in complex II of the mitochondrial electron transport chain and is responsible for transferring electrons from succinate to ubiquinone (coenzyme Q).</text>
</comment>
<keyword evidence="3 12" id="KW-0813">Transport</keyword>
<evidence type="ECO:0000313" key="13">
    <source>
        <dbReference type="EMBL" id="CAF0886802.1"/>
    </source>
</evidence>
<keyword evidence="12" id="KW-0816">Tricarboxylic acid cycle</keyword>
<evidence type="ECO:0000256" key="12">
    <source>
        <dbReference type="RuleBase" id="RU364031"/>
    </source>
</evidence>
<protein>
    <recommendedName>
        <fullName evidence="12">Succinate dehydrogenase [ubiquinone] cytochrome b small subunit</fullName>
    </recommendedName>
</protein>
<keyword evidence="9 12" id="KW-0472">Membrane</keyword>
<reference evidence="13" key="1">
    <citation type="submission" date="2021-02" db="EMBL/GenBank/DDBJ databases">
        <authorList>
            <person name="Nowell W R."/>
        </authorList>
    </citation>
    <scope>NUCLEOTIDE SEQUENCE</scope>
</reference>
<evidence type="ECO:0000256" key="6">
    <source>
        <dbReference type="ARBA" id="ARBA00022946"/>
    </source>
</evidence>
<dbReference type="GO" id="GO:0006099">
    <property type="term" value="P:tricarboxylic acid cycle"/>
    <property type="evidence" value="ECO:0007669"/>
    <property type="project" value="UniProtKB-KW"/>
</dbReference>
<dbReference type="GO" id="GO:0048039">
    <property type="term" value="F:ubiquinone binding"/>
    <property type="evidence" value="ECO:0007669"/>
    <property type="project" value="TreeGrafter"/>
</dbReference>
<dbReference type="PANTHER" id="PTHR13337">
    <property type="entry name" value="SUCCINATE DEHYDROGENASE"/>
    <property type="match status" value="1"/>
</dbReference>
<organism evidence="13 15">
    <name type="scientific">Rotaria sordida</name>
    <dbReference type="NCBI Taxonomy" id="392033"/>
    <lineage>
        <taxon>Eukaryota</taxon>
        <taxon>Metazoa</taxon>
        <taxon>Spiralia</taxon>
        <taxon>Gnathifera</taxon>
        <taxon>Rotifera</taxon>
        <taxon>Eurotatoria</taxon>
        <taxon>Bdelloidea</taxon>
        <taxon>Philodinida</taxon>
        <taxon>Philodinidae</taxon>
        <taxon>Rotaria</taxon>
    </lineage>
</organism>
<dbReference type="AlphaFoldDB" id="A0A813YMF3"/>